<dbReference type="EMBL" id="GACK01003682">
    <property type="protein sequence ID" value="JAA61352.1"/>
    <property type="molecule type" value="mRNA"/>
</dbReference>
<dbReference type="AlphaFoldDB" id="L7MBX2"/>
<proteinExistence type="evidence at transcript level"/>
<feature type="non-terminal residue" evidence="1">
    <location>
        <position position="1"/>
    </location>
</feature>
<evidence type="ECO:0000313" key="1">
    <source>
        <dbReference type="EMBL" id="JAA61352.1"/>
    </source>
</evidence>
<name>L7MBX2_RHIPC</name>
<accession>L7MBX2</accession>
<feature type="non-terminal residue" evidence="1">
    <location>
        <position position="239"/>
    </location>
</feature>
<reference evidence="1" key="2">
    <citation type="journal article" date="2015" name="J. Proteomics">
        <title>Sexual differences in the sialomes of the zebra tick, Rhipicephalus pulchellus.</title>
        <authorList>
            <person name="Tan A.W."/>
            <person name="Francischetti I.M."/>
            <person name="Slovak M."/>
            <person name="Kini R.M."/>
            <person name="Ribeiro J.M."/>
        </authorList>
    </citation>
    <scope>NUCLEOTIDE SEQUENCE</scope>
    <source>
        <tissue evidence="1">Salivary gland</tissue>
    </source>
</reference>
<organism evidence="1">
    <name type="scientific">Rhipicephalus pulchellus</name>
    <name type="common">Yellow backed tick</name>
    <name type="synonym">Dermacentor pulchellus</name>
    <dbReference type="NCBI Taxonomy" id="72859"/>
    <lineage>
        <taxon>Eukaryota</taxon>
        <taxon>Metazoa</taxon>
        <taxon>Ecdysozoa</taxon>
        <taxon>Arthropoda</taxon>
        <taxon>Chelicerata</taxon>
        <taxon>Arachnida</taxon>
        <taxon>Acari</taxon>
        <taxon>Parasitiformes</taxon>
        <taxon>Ixodida</taxon>
        <taxon>Ixodoidea</taxon>
        <taxon>Ixodidae</taxon>
        <taxon>Rhipicephalinae</taxon>
        <taxon>Rhipicephalus</taxon>
        <taxon>Rhipicephalus</taxon>
    </lineage>
</organism>
<reference evidence="1" key="1">
    <citation type="submission" date="2012-11" db="EMBL/GenBank/DDBJ databases">
        <authorList>
            <person name="Lucero-Rivera Y.E."/>
            <person name="Tovar-Ramirez D."/>
        </authorList>
    </citation>
    <scope>NUCLEOTIDE SEQUENCE</scope>
    <source>
        <tissue evidence="1">Salivary gland</tissue>
    </source>
</reference>
<protein>
    <submittedName>
        <fullName evidence="1">Putative group i salivary lipocalin</fullName>
    </submittedName>
</protein>
<sequence length="239" mass="27542">SEPTSAFGVSRYTGSSLCLQPILLKASVMTSARKRCAIAVLYFILRMLAPFSLADDHNSTFEYQISEKYDDYSQSPPINLTKFLDANETIWTYYTTSNKLKRCKADNIASITPYETLFTRSHLQNNKSVTKLLWGNFTREFNLPWEPYDAMDVGKKGAPLLKHKEELVFQDLNYTCAVIKITWDANVIGIAFSYNQRKVTYDLRVRNTSVDDPDEECMKMFFDYFARGVKTLCLYHNVC</sequence>